<organism evidence="1 2">
    <name type="scientific">Cetraspora pellucida</name>
    <dbReference type="NCBI Taxonomy" id="1433469"/>
    <lineage>
        <taxon>Eukaryota</taxon>
        <taxon>Fungi</taxon>
        <taxon>Fungi incertae sedis</taxon>
        <taxon>Mucoromycota</taxon>
        <taxon>Glomeromycotina</taxon>
        <taxon>Glomeromycetes</taxon>
        <taxon>Diversisporales</taxon>
        <taxon>Gigasporaceae</taxon>
        <taxon>Cetraspora</taxon>
    </lineage>
</organism>
<dbReference type="Proteomes" id="UP000789759">
    <property type="component" value="Unassembled WGS sequence"/>
</dbReference>
<evidence type="ECO:0000313" key="1">
    <source>
        <dbReference type="EMBL" id="CAG8816358.1"/>
    </source>
</evidence>
<dbReference type="EMBL" id="CAJVQA010044172">
    <property type="protein sequence ID" value="CAG8816358.1"/>
    <property type="molecule type" value="Genomic_DNA"/>
</dbReference>
<keyword evidence="2" id="KW-1185">Reference proteome</keyword>
<protein>
    <submittedName>
        <fullName evidence="1">24228_t:CDS:1</fullName>
    </submittedName>
</protein>
<gene>
    <name evidence="1" type="ORF">CPELLU_LOCUS19231</name>
</gene>
<dbReference type="AlphaFoldDB" id="A0A9N9KAK5"/>
<sequence length="68" mass="7749">NDQIPDQVINISLQLEETALSEINQLIRSLDKPTNNLISTLKEELDEQNSFAKIKKDLIQTLEPQKTS</sequence>
<comment type="caution">
    <text evidence="1">The sequence shown here is derived from an EMBL/GenBank/DDBJ whole genome shotgun (WGS) entry which is preliminary data.</text>
</comment>
<dbReference type="OrthoDB" id="2488304at2759"/>
<feature type="non-terminal residue" evidence="1">
    <location>
        <position position="1"/>
    </location>
</feature>
<evidence type="ECO:0000313" key="2">
    <source>
        <dbReference type="Proteomes" id="UP000789759"/>
    </source>
</evidence>
<reference evidence="1" key="1">
    <citation type="submission" date="2021-06" db="EMBL/GenBank/DDBJ databases">
        <authorList>
            <person name="Kallberg Y."/>
            <person name="Tangrot J."/>
            <person name="Rosling A."/>
        </authorList>
    </citation>
    <scope>NUCLEOTIDE SEQUENCE</scope>
    <source>
        <strain evidence="1">FL966</strain>
    </source>
</reference>
<proteinExistence type="predicted"/>
<accession>A0A9N9KAK5</accession>
<name>A0A9N9KAK5_9GLOM</name>